<name>A0A9P5HCI2_9HYPO</name>
<accession>A0A9P5HCI2</accession>
<evidence type="ECO:0000256" key="2">
    <source>
        <dbReference type="ARBA" id="ARBA00013806"/>
    </source>
</evidence>
<dbReference type="GO" id="GO:0030295">
    <property type="term" value="F:protein kinase activator activity"/>
    <property type="evidence" value="ECO:0007669"/>
    <property type="project" value="TreeGrafter"/>
</dbReference>
<dbReference type="InterPro" id="IPR007240">
    <property type="entry name" value="Atg17"/>
</dbReference>
<feature type="compositionally biased region" description="Low complexity" evidence="7">
    <location>
        <begin position="1"/>
        <end position="20"/>
    </location>
</feature>
<dbReference type="GO" id="GO:0000422">
    <property type="term" value="P:autophagy of mitochondrion"/>
    <property type="evidence" value="ECO:0007669"/>
    <property type="project" value="TreeGrafter"/>
</dbReference>
<sequence>MAASSAASLRRSHGSSAASSKHSHSHSHTLPRPHDDDPDSPSISIDTLVNHLLLAKRSLSSMNLVLRANEITTAAQQSHEDVAILAAQAGFLQSSILDQAAILVRVRRSLQATYDWGKKDFKTLVKSMDLVDGELEGTMELLRGTGVQSVFRPKGEERRSLLDFVDEASVHGMRDAMKKSIETYRVSSSPLTETCYDSIPISEPSKRSSSKHLRLSPMKT</sequence>
<keyword evidence="4 6" id="KW-0072">Autophagy</keyword>
<feature type="region of interest" description="Disordered" evidence="7">
    <location>
        <begin position="200"/>
        <end position="220"/>
    </location>
</feature>
<protein>
    <recommendedName>
        <fullName evidence="2 6">Autophagy-related protein 17</fullName>
    </recommendedName>
</protein>
<evidence type="ECO:0000256" key="4">
    <source>
        <dbReference type="ARBA" id="ARBA00023006"/>
    </source>
</evidence>
<evidence type="ECO:0000313" key="10">
    <source>
        <dbReference type="Proteomes" id="UP000722485"/>
    </source>
</evidence>
<comment type="function">
    <text evidence="6">Autophagy-specific protein that functions in response to autophagy-inducing signals as a scaffold to recruit other ATG proteins to organize preautophagosomal structure (PAS) formation. Modulates the timing and magnitude of the autophagy response, such as the size of the sequestering vesicles. Plays particularly a role in pexophagy and nucleophagy.</text>
</comment>
<comment type="caution">
    <text evidence="9">The sequence shown here is derived from an EMBL/GenBank/DDBJ whole genome shotgun (WGS) entry which is preliminary data.</text>
</comment>
<dbReference type="GO" id="GO:0034727">
    <property type="term" value="P:piecemeal microautophagy of the nucleus"/>
    <property type="evidence" value="ECO:0007669"/>
    <property type="project" value="TreeGrafter"/>
</dbReference>
<dbReference type="PANTHER" id="PTHR28005:SF1">
    <property type="entry name" value="AUTOPHAGY-RELATED PROTEIN 17"/>
    <property type="match status" value="1"/>
</dbReference>
<proteinExistence type="inferred from homology"/>
<feature type="region of interest" description="Disordered" evidence="7">
    <location>
        <begin position="1"/>
        <end position="42"/>
    </location>
</feature>
<dbReference type="GO" id="GO:0060090">
    <property type="term" value="F:molecular adaptor activity"/>
    <property type="evidence" value="ECO:0007669"/>
    <property type="project" value="TreeGrafter"/>
</dbReference>
<keyword evidence="10" id="KW-1185">Reference proteome</keyword>
<reference evidence="9" key="1">
    <citation type="submission" date="2020-03" db="EMBL/GenBank/DDBJ databases">
        <title>Draft Genome Sequence of Cylindrodendrum hubeiense.</title>
        <authorList>
            <person name="Buettner E."/>
            <person name="Kellner H."/>
        </authorList>
    </citation>
    <scope>NUCLEOTIDE SEQUENCE</scope>
    <source>
        <strain evidence="9">IHI 201604</strain>
    </source>
</reference>
<dbReference type="Pfam" id="PF04108">
    <property type="entry name" value="ATG17_like"/>
    <property type="match status" value="1"/>
</dbReference>
<dbReference type="EMBL" id="JAANBB010000083">
    <property type="protein sequence ID" value="KAF7551181.1"/>
    <property type="molecule type" value="Genomic_DNA"/>
</dbReference>
<feature type="domain" description="Autophagy protein ATG17-like" evidence="8">
    <location>
        <begin position="58"/>
        <end position="185"/>
    </location>
</feature>
<dbReference type="GO" id="GO:0000045">
    <property type="term" value="P:autophagosome assembly"/>
    <property type="evidence" value="ECO:0007669"/>
    <property type="project" value="TreeGrafter"/>
</dbReference>
<comment type="similarity">
    <text evidence="1 6">Belongs to the ATG17 family.</text>
</comment>
<comment type="subcellular location">
    <subcellularLocation>
        <location evidence="6">Cytoplasm</location>
    </subcellularLocation>
    <subcellularLocation>
        <location evidence="6">Preautophagosomal structure membrane</location>
        <topology evidence="6">Peripheral membrane protein</topology>
    </subcellularLocation>
</comment>
<evidence type="ECO:0000256" key="3">
    <source>
        <dbReference type="ARBA" id="ARBA00022490"/>
    </source>
</evidence>
<evidence type="ECO:0000256" key="5">
    <source>
        <dbReference type="ARBA" id="ARBA00023136"/>
    </source>
</evidence>
<dbReference type="PANTHER" id="PTHR28005">
    <property type="entry name" value="AUTOPHAGY-RELATED PROTEIN 17"/>
    <property type="match status" value="1"/>
</dbReference>
<evidence type="ECO:0000256" key="7">
    <source>
        <dbReference type="SAM" id="MobiDB-lite"/>
    </source>
</evidence>
<dbReference type="OrthoDB" id="1937984at2759"/>
<organism evidence="9 10">
    <name type="scientific">Cylindrodendrum hubeiense</name>
    <dbReference type="NCBI Taxonomy" id="595255"/>
    <lineage>
        <taxon>Eukaryota</taxon>
        <taxon>Fungi</taxon>
        <taxon>Dikarya</taxon>
        <taxon>Ascomycota</taxon>
        <taxon>Pezizomycotina</taxon>
        <taxon>Sordariomycetes</taxon>
        <taxon>Hypocreomycetidae</taxon>
        <taxon>Hypocreales</taxon>
        <taxon>Nectriaceae</taxon>
        <taxon>Cylindrodendrum</taxon>
    </lineage>
</organism>
<dbReference type="InterPro" id="IPR045326">
    <property type="entry name" value="ATG17-like_dom"/>
</dbReference>
<evidence type="ECO:0000259" key="8">
    <source>
        <dbReference type="Pfam" id="PF04108"/>
    </source>
</evidence>
<evidence type="ECO:0000313" key="9">
    <source>
        <dbReference type="EMBL" id="KAF7551181.1"/>
    </source>
</evidence>
<dbReference type="AlphaFoldDB" id="A0A9P5HCI2"/>
<dbReference type="GO" id="GO:0034045">
    <property type="term" value="C:phagophore assembly site membrane"/>
    <property type="evidence" value="ECO:0007669"/>
    <property type="project" value="UniProtKB-SubCell"/>
</dbReference>
<dbReference type="GO" id="GO:1990316">
    <property type="term" value="C:Atg1/ULK1 kinase complex"/>
    <property type="evidence" value="ECO:0007669"/>
    <property type="project" value="TreeGrafter"/>
</dbReference>
<dbReference type="Proteomes" id="UP000722485">
    <property type="component" value="Unassembled WGS sequence"/>
</dbReference>
<evidence type="ECO:0000256" key="6">
    <source>
        <dbReference type="RuleBase" id="RU368080"/>
    </source>
</evidence>
<feature type="compositionally biased region" description="Basic residues" evidence="7">
    <location>
        <begin position="21"/>
        <end position="31"/>
    </location>
</feature>
<keyword evidence="5" id="KW-0472">Membrane</keyword>
<gene>
    <name evidence="9" type="ORF">G7Z17_g5212</name>
</gene>
<keyword evidence="3 6" id="KW-0963">Cytoplasm</keyword>
<evidence type="ECO:0000256" key="1">
    <source>
        <dbReference type="ARBA" id="ARBA00006259"/>
    </source>
</evidence>